<dbReference type="PANTHER" id="PTHR43047:SF72">
    <property type="entry name" value="OSMOSENSING HISTIDINE PROTEIN KINASE SLN1"/>
    <property type="match status" value="1"/>
</dbReference>
<dbReference type="GO" id="GO:0005886">
    <property type="term" value="C:plasma membrane"/>
    <property type="evidence" value="ECO:0007669"/>
    <property type="project" value="TreeGrafter"/>
</dbReference>
<reference evidence="7" key="1">
    <citation type="submission" date="2020-06" db="EMBL/GenBank/DDBJ databases">
        <title>Unique genomic features of the anaerobic methanotrophic archaea.</title>
        <authorList>
            <person name="Chadwick G.L."/>
            <person name="Skennerton C.T."/>
            <person name="Laso-Perez R."/>
            <person name="Leu A.O."/>
            <person name="Speth D.R."/>
            <person name="Yu H."/>
            <person name="Morgan-Lang C."/>
            <person name="Hatzenpichler R."/>
            <person name="Goudeau D."/>
            <person name="Malmstrom R."/>
            <person name="Brazelton W.J."/>
            <person name="Woyke T."/>
            <person name="Hallam S.J."/>
            <person name="Tyson G.W."/>
            <person name="Wegener G."/>
            <person name="Boetius A."/>
            <person name="Orphan V."/>
        </authorList>
    </citation>
    <scope>NUCLEOTIDE SEQUENCE</scope>
</reference>
<evidence type="ECO:0000256" key="2">
    <source>
        <dbReference type="ARBA" id="ARBA00012438"/>
    </source>
</evidence>
<feature type="domain" description="Histidine kinase" evidence="5">
    <location>
        <begin position="1"/>
        <end position="92"/>
    </location>
</feature>
<dbReference type="EMBL" id="MT631396">
    <property type="protein sequence ID" value="QNO49778.1"/>
    <property type="molecule type" value="Genomic_DNA"/>
</dbReference>
<dbReference type="EC" id="2.7.13.3" evidence="2"/>
<evidence type="ECO:0000313" key="7">
    <source>
        <dbReference type="EMBL" id="QNO50130.1"/>
    </source>
</evidence>
<name>A0A7G9YQ46_9EURY</name>
<dbReference type="InterPro" id="IPR005467">
    <property type="entry name" value="His_kinase_dom"/>
</dbReference>
<keyword evidence="3 7" id="KW-0808">Transferase</keyword>
<dbReference type="EMBL" id="MT631405">
    <property type="protein sequence ID" value="QNO50130.1"/>
    <property type="molecule type" value="Genomic_DNA"/>
</dbReference>
<protein>
    <recommendedName>
        <fullName evidence="2">histidine kinase</fullName>
        <ecNumber evidence="2">2.7.13.3</ecNumber>
    </recommendedName>
</protein>
<organism evidence="7">
    <name type="scientific">Candidatus Methanogaster sp. ANME-2c ERB4</name>
    <dbReference type="NCBI Taxonomy" id="2759911"/>
    <lineage>
        <taxon>Archaea</taxon>
        <taxon>Methanobacteriati</taxon>
        <taxon>Methanobacteriota</taxon>
        <taxon>Stenosarchaea group</taxon>
        <taxon>Methanomicrobia</taxon>
        <taxon>Methanosarcinales</taxon>
        <taxon>ANME-2 cluster</taxon>
        <taxon>Candidatus Methanogasteraceae</taxon>
        <taxon>Candidatus Methanogaster</taxon>
    </lineage>
</organism>
<gene>
    <name evidence="7" type="primary">rcsC</name>
    <name evidence="6" type="ORF">DMFPCFDI_00021</name>
    <name evidence="7" type="ORF">GDOAKEED_00034</name>
</gene>
<evidence type="ECO:0000259" key="5">
    <source>
        <dbReference type="PROSITE" id="PS50109"/>
    </source>
</evidence>
<dbReference type="InterPro" id="IPR036890">
    <property type="entry name" value="HATPase_C_sf"/>
</dbReference>
<dbReference type="GO" id="GO:0009927">
    <property type="term" value="F:histidine phosphotransfer kinase activity"/>
    <property type="evidence" value="ECO:0007669"/>
    <property type="project" value="TreeGrafter"/>
</dbReference>
<proteinExistence type="predicted"/>
<comment type="catalytic activity">
    <reaction evidence="1">
        <text>ATP + protein L-histidine = ADP + protein N-phospho-L-histidine.</text>
        <dbReference type="EC" id="2.7.13.3"/>
    </reaction>
</comment>
<dbReference type="Gene3D" id="3.30.565.10">
    <property type="entry name" value="Histidine kinase-like ATPase, C-terminal domain"/>
    <property type="match status" value="1"/>
</dbReference>
<dbReference type="AlphaFoldDB" id="A0A7G9YQ46"/>
<dbReference type="PANTHER" id="PTHR43047">
    <property type="entry name" value="TWO-COMPONENT HISTIDINE PROTEIN KINASE"/>
    <property type="match status" value="1"/>
</dbReference>
<dbReference type="PROSITE" id="PS50109">
    <property type="entry name" value="HIS_KIN"/>
    <property type="match status" value="1"/>
</dbReference>
<accession>A0A7G9YQ46</accession>
<keyword evidence="4 7" id="KW-0418">Kinase</keyword>
<evidence type="ECO:0000313" key="6">
    <source>
        <dbReference type="EMBL" id="QNO49778.1"/>
    </source>
</evidence>
<dbReference type="GO" id="GO:0000155">
    <property type="term" value="F:phosphorelay sensor kinase activity"/>
    <property type="evidence" value="ECO:0007669"/>
    <property type="project" value="TreeGrafter"/>
</dbReference>
<evidence type="ECO:0000256" key="1">
    <source>
        <dbReference type="ARBA" id="ARBA00000085"/>
    </source>
</evidence>
<evidence type="ECO:0000256" key="3">
    <source>
        <dbReference type="ARBA" id="ARBA00022679"/>
    </source>
</evidence>
<evidence type="ECO:0000256" key="4">
    <source>
        <dbReference type="ARBA" id="ARBA00022777"/>
    </source>
</evidence>
<dbReference type="SUPFAM" id="SSF55874">
    <property type="entry name" value="ATPase domain of HSP90 chaperone/DNA topoisomerase II/histidine kinase"/>
    <property type="match status" value="1"/>
</dbReference>
<sequence>MVYASSKHLPDLINDLPDLSKIESGELEPDLEEFNIAEAGIEVRDSLKPNAEDKDLKLIREMPDINLVSDERRFKQILTNPVNNAIKFTEFG</sequence>